<dbReference type="Proteomes" id="UP001626537">
    <property type="component" value="Chromosome"/>
</dbReference>
<dbReference type="EMBL" id="CP136864">
    <property type="protein sequence ID" value="WOJ95063.1"/>
    <property type="molecule type" value="Genomic_DNA"/>
</dbReference>
<keyword evidence="4" id="KW-1185">Reference proteome</keyword>
<dbReference type="NCBIfam" id="TIGR03007">
    <property type="entry name" value="pepcterm_ChnLen"/>
    <property type="match status" value="1"/>
</dbReference>
<gene>
    <name evidence="3" type="ORF">R0135_07795</name>
</gene>
<feature type="transmembrane region" description="Helical" evidence="2">
    <location>
        <begin position="20"/>
        <end position="38"/>
    </location>
</feature>
<organism evidence="3 4">
    <name type="scientific">Congregibacter variabilis</name>
    <dbReference type="NCBI Taxonomy" id="3081200"/>
    <lineage>
        <taxon>Bacteria</taxon>
        <taxon>Pseudomonadati</taxon>
        <taxon>Pseudomonadota</taxon>
        <taxon>Gammaproteobacteria</taxon>
        <taxon>Cellvibrionales</taxon>
        <taxon>Halieaceae</taxon>
        <taxon>Congregibacter</taxon>
    </lineage>
</organism>
<feature type="transmembrane region" description="Helical" evidence="2">
    <location>
        <begin position="481"/>
        <end position="505"/>
    </location>
</feature>
<proteinExistence type="predicted"/>
<dbReference type="PANTHER" id="PTHR32309">
    <property type="entry name" value="TYROSINE-PROTEIN KINASE"/>
    <property type="match status" value="1"/>
</dbReference>
<feature type="coiled-coil region" evidence="1">
    <location>
        <begin position="168"/>
        <end position="238"/>
    </location>
</feature>
<reference evidence="3 4" key="1">
    <citation type="submission" date="2023-10" db="EMBL/GenBank/DDBJ databases">
        <title>Two novel species belonging to the OM43/NOR5 clade.</title>
        <authorList>
            <person name="Park M."/>
        </authorList>
    </citation>
    <scope>NUCLEOTIDE SEQUENCE [LARGE SCALE GENOMIC DNA]</scope>
    <source>
        <strain evidence="3 4">IMCC43200</strain>
    </source>
</reference>
<feature type="transmembrane region" description="Helical" evidence="2">
    <location>
        <begin position="419"/>
        <end position="443"/>
    </location>
</feature>
<keyword evidence="1" id="KW-0175">Coiled coil</keyword>
<evidence type="ECO:0000256" key="1">
    <source>
        <dbReference type="SAM" id="Coils"/>
    </source>
</evidence>
<dbReference type="Gene3D" id="1.10.287.1490">
    <property type="match status" value="1"/>
</dbReference>
<feature type="coiled-coil region" evidence="1">
    <location>
        <begin position="317"/>
        <end position="389"/>
    </location>
</feature>
<keyword evidence="2" id="KW-1133">Transmembrane helix</keyword>
<keyword evidence="2" id="KW-0812">Transmembrane</keyword>
<dbReference type="InterPro" id="IPR014345">
    <property type="entry name" value="XrtA_polysacc_chain"/>
</dbReference>
<dbReference type="RefSeq" id="WP_407349696.1">
    <property type="nucleotide sequence ID" value="NZ_CP136864.1"/>
</dbReference>
<sequence>MQDTIALIIGHIWGVWRWRWLAILVAWLVAIGGWTQVWRMPESYVATASVYVDTNSILRPLLRGLTISPNINQRVSMISQQLLSRPNLEELGRRSDLDLNVTTEGQRAAMVGRLERAINIRATQRASVYNISVKDPDRDVAKRVTQELITVFIENMADEDRADNSGAQEFLDEQITEYEARLVEAENRLAIFKQQNVAVLPGTGGDYFARLQSAGEDLRAAQLELDEERNRAEQLRRQLSGDDPLADLGAISTPLDARITALRTRLDELLMRYTDLHPEVRQIRGLIDELRHQQEETVKTLREQGDIDSSLSGSPVYQGIRSLLAETEAQVAELEVRVREYQARVSSLDEQVMLIPEKEAQLKQLDRDYEVLQRRYAELIQRRESARLSLNVENDASDVSFRIVEPPFVPLKPSEPDKFVLNAAVLIGALAAGLGVAFLASLLQPMVSDPRTLSMSTGLPVLGVVTQNKQPGERRRDNWRLAIFGGCAACLLMTFVTVLMGAQWLS</sequence>
<protein>
    <submittedName>
        <fullName evidence="3">Chain length-determining protein</fullName>
    </submittedName>
</protein>
<evidence type="ECO:0000313" key="4">
    <source>
        <dbReference type="Proteomes" id="UP001626537"/>
    </source>
</evidence>
<dbReference type="PANTHER" id="PTHR32309:SF13">
    <property type="entry name" value="FERRIC ENTEROBACTIN TRANSPORT PROTEIN FEPE"/>
    <property type="match status" value="1"/>
</dbReference>
<dbReference type="InterPro" id="IPR050445">
    <property type="entry name" value="Bact_polysacc_biosynth/exp"/>
</dbReference>
<evidence type="ECO:0000256" key="2">
    <source>
        <dbReference type="SAM" id="Phobius"/>
    </source>
</evidence>
<accession>A0ABZ0I8J2</accession>
<keyword evidence="2" id="KW-0472">Membrane</keyword>
<evidence type="ECO:0000313" key="3">
    <source>
        <dbReference type="EMBL" id="WOJ95063.1"/>
    </source>
</evidence>
<name>A0ABZ0I8J2_9GAMM</name>